<sequence>MSSCDTCLVRNRAICSVLETDALDELNRIGRRKNVRRGETVIWEGDDAPIVANVIDGMLKLTTATGDGREMIVGITYPSDFIGRPFGASSSNSVTALTDAQLCVFTRSSFDGFAKQHPGLEHELLERTLGELDRARDWMLLLGRKSAAERVASFLIEMSKRLGGRACEGPTGPADRFELPLSRQQTADILGLTIETVSRQLGRLRDAGMILTPDRRTIEITDWAGLEHESERG</sequence>
<accession>A0A3D9FFE7</accession>
<feature type="domain" description="HTH crp-type" evidence="5">
    <location>
        <begin position="145"/>
        <end position="224"/>
    </location>
</feature>
<reference evidence="6 7" key="1">
    <citation type="submission" date="2018-07" db="EMBL/GenBank/DDBJ databases">
        <title>Genomic Encyclopedia of Type Strains, Phase IV (KMG-IV): sequencing the most valuable type-strain genomes for metagenomic binning, comparative biology and taxonomic classification.</title>
        <authorList>
            <person name="Goeker M."/>
        </authorList>
    </citation>
    <scope>NUCLEOTIDE SEQUENCE [LARGE SCALE GENOMIC DNA]</scope>
    <source>
        <strain evidence="6 7">DSM 26725</strain>
    </source>
</reference>
<name>A0A3D9FFE7_9SPHN</name>
<keyword evidence="7" id="KW-1185">Reference proteome</keyword>
<evidence type="ECO:0000256" key="2">
    <source>
        <dbReference type="ARBA" id="ARBA00023125"/>
    </source>
</evidence>
<dbReference type="Pfam" id="PF13545">
    <property type="entry name" value="HTH_Crp_2"/>
    <property type="match status" value="1"/>
</dbReference>
<dbReference type="SMART" id="SM00419">
    <property type="entry name" value="HTH_CRP"/>
    <property type="match status" value="1"/>
</dbReference>
<dbReference type="GO" id="GO:0003677">
    <property type="term" value="F:DNA binding"/>
    <property type="evidence" value="ECO:0007669"/>
    <property type="project" value="UniProtKB-KW"/>
</dbReference>
<dbReference type="InterPro" id="IPR036390">
    <property type="entry name" value="WH_DNA-bd_sf"/>
</dbReference>
<evidence type="ECO:0000313" key="7">
    <source>
        <dbReference type="Proteomes" id="UP000256310"/>
    </source>
</evidence>
<proteinExistence type="predicted"/>
<evidence type="ECO:0000256" key="1">
    <source>
        <dbReference type="ARBA" id="ARBA00023015"/>
    </source>
</evidence>
<dbReference type="Gene3D" id="1.10.10.10">
    <property type="entry name" value="Winged helix-like DNA-binding domain superfamily/Winged helix DNA-binding domain"/>
    <property type="match status" value="1"/>
</dbReference>
<dbReference type="CDD" id="cd00092">
    <property type="entry name" value="HTH_CRP"/>
    <property type="match status" value="1"/>
</dbReference>
<dbReference type="InterPro" id="IPR018490">
    <property type="entry name" value="cNMP-bd_dom_sf"/>
</dbReference>
<evidence type="ECO:0000256" key="3">
    <source>
        <dbReference type="ARBA" id="ARBA00023163"/>
    </source>
</evidence>
<dbReference type="AlphaFoldDB" id="A0A3D9FFE7"/>
<dbReference type="InterPro" id="IPR036388">
    <property type="entry name" value="WH-like_DNA-bd_sf"/>
</dbReference>
<organism evidence="6 7">
    <name type="scientific">Parasphingopyxis lamellibrachiae</name>
    <dbReference type="NCBI Taxonomy" id="680125"/>
    <lineage>
        <taxon>Bacteria</taxon>
        <taxon>Pseudomonadati</taxon>
        <taxon>Pseudomonadota</taxon>
        <taxon>Alphaproteobacteria</taxon>
        <taxon>Sphingomonadales</taxon>
        <taxon>Sphingomonadaceae</taxon>
        <taxon>Parasphingopyxis</taxon>
    </lineage>
</organism>
<comment type="caution">
    <text evidence="6">The sequence shown here is derived from an EMBL/GenBank/DDBJ whole genome shotgun (WGS) entry which is preliminary data.</text>
</comment>
<dbReference type="InterPro" id="IPR000595">
    <property type="entry name" value="cNMP-bd_dom"/>
</dbReference>
<dbReference type="SUPFAM" id="SSF46785">
    <property type="entry name" value="Winged helix' DNA-binding domain"/>
    <property type="match status" value="1"/>
</dbReference>
<dbReference type="PANTHER" id="PTHR24567">
    <property type="entry name" value="CRP FAMILY TRANSCRIPTIONAL REGULATORY PROTEIN"/>
    <property type="match status" value="1"/>
</dbReference>
<dbReference type="CDD" id="cd00038">
    <property type="entry name" value="CAP_ED"/>
    <property type="match status" value="1"/>
</dbReference>
<dbReference type="PRINTS" id="PR00034">
    <property type="entry name" value="HTHCRP"/>
</dbReference>
<evidence type="ECO:0000313" key="6">
    <source>
        <dbReference type="EMBL" id="RED16292.1"/>
    </source>
</evidence>
<keyword evidence="1" id="KW-0805">Transcription regulation</keyword>
<dbReference type="OrthoDB" id="667966at2"/>
<evidence type="ECO:0000259" key="5">
    <source>
        <dbReference type="PROSITE" id="PS51063"/>
    </source>
</evidence>
<keyword evidence="2" id="KW-0238">DNA-binding</keyword>
<dbReference type="InterPro" id="IPR014710">
    <property type="entry name" value="RmlC-like_jellyroll"/>
</dbReference>
<evidence type="ECO:0000259" key="4">
    <source>
        <dbReference type="PROSITE" id="PS50042"/>
    </source>
</evidence>
<keyword evidence="3" id="KW-0804">Transcription</keyword>
<dbReference type="SUPFAM" id="SSF51206">
    <property type="entry name" value="cAMP-binding domain-like"/>
    <property type="match status" value="1"/>
</dbReference>
<dbReference type="EMBL" id="QRDP01000004">
    <property type="protein sequence ID" value="RED16292.1"/>
    <property type="molecule type" value="Genomic_DNA"/>
</dbReference>
<dbReference type="InterPro" id="IPR012318">
    <property type="entry name" value="HTH_CRP"/>
</dbReference>
<dbReference type="Proteomes" id="UP000256310">
    <property type="component" value="Unassembled WGS sequence"/>
</dbReference>
<dbReference type="GO" id="GO:0003700">
    <property type="term" value="F:DNA-binding transcription factor activity"/>
    <property type="evidence" value="ECO:0007669"/>
    <property type="project" value="TreeGrafter"/>
</dbReference>
<protein>
    <submittedName>
        <fullName evidence="6">Crp/Fnr family transcriptional regulator</fullName>
    </submittedName>
</protein>
<dbReference type="PANTHER" id="PTHR24567:SF75">
    <property type="entry name" value="FUMARATE AND NITRATE REDUCTION REGULATORY PROTEIN"/>
    <property type="match status" value="1"/>
</dbReference>
<dbReference type="SMART" id="SM00100">
    <property type="entry name" value="cNMP"/>
    <property type="match status" value="1"/>
</dbReference>
<dbReference type="Gene3D" id="2.60.120.10">
    <property type="entry name" value="Jelly Rolls"/>
    <property type="match status" value="1"/>
</dbReference>
<dbReference type="RefSeq" id="WP_116235713.1">
    <property type="nucleotide sequence ID" value="NZ_QRDP01000004.1"/>
</dbReference>
<dbReference type="InterPro" id="IPR050397">
    <property type="entry name" value="Env_Response_Regulators"/>
</dbReference>
<dbReference type="GO" id="GO:0005829">
    <property type="term" value="C:cytosol"/>
    <property type="evidence" value="ECO:0007669"/>
    <property type="project" value="TreeGrafter"/>
</dbReference>
<gene>
    <name evidence="6" type="ORF">DFR46_1314</name>
</gene>
<dbReference type="PROSITE" id="PS50042">
    <property type="entry name" value="CNMP_BINDING_3"/>
    <property type="match status" value="1"/>
</dbReference>
<dbReference type="PROSITE" id="PS51063">
    <property type="entry name" value="HTH_CRP_2"/>
    <property type="match status" value="1"/>
</dbReference>
<dbReference type="Pfam" id="PF00027">
    <property type="entry name" value="cNMP_binding"/>
    <property type="match status" value="1"/>
</dbReference>
<feature type="domain" description="Cyclic nucleotide-binding" evidence="4">
    <location>
        <begin position="14"/>
        <end position="83"/>
    </location>
</feature>